<keyword evidence="5" id="KW-1185">Reference proteome</keyword>
<dbReference type="AlphaFoldDB" id="A0A1Q5Q1V3"/>
<feature type="region of interest" description="Disordered" evidence="2">
    <location>
        <begin position="1"/>
        <end position="56"/>
    </location>
</feature>
<feature type="coiled-coil region" evidence="1">
    <location>
        <begin position="91"/>
        <end position="128"/>
    </location>
</feature>
<sequence>MKSSRPSAPRRPARTSRSGPGRTPAGAKTSGKNGKKGTTKLSAVRKAGKKRRERATGLKFSTSRGSFSISWRAIMLLVTLAFSFAIVASPLQHYLQQREQARQLNAEVNQVKADIAAYEREKARWANKDFVAAQARDRLGWVLPGETSYVVVDPQTVTGEGPAEDPRRGLPQLETKPPWYLAIADSVEIASEVKENTDAGN</sequence>
<dbReference type="Proteomes" id="UP000185628">
    <property type="component" value="Unassembled WGS sequence"/>
</dbReference>
<evidence type="ECO:0000313" key="4">
    <source>
        <dbReference type="EMBL" id="OKL53797.1"/>
    </source>
</evidence>
<keyword evidence="3" id="KW-0472">Membrane</keyword>
<dbReference type="InterPro" id="IPR007060">
    <property type="entry name" value="FtsL/DivIC"/>
</dbReference>
<reference evidence="5" key="1">
    <citation type="submission" date="2016-12" db="EMBL/GenBank/DDBJ databases">
        <authorList>
            <person name="Meng X."/>
        </authorList>
    </citation>
    <scope>NUCLEOTIDE SEQUENCE [LARGE SCALE GENOMIC DNA]</scope>
    <source>
        <strain evidence="5">DSM 19116</strain>
    </source>
</reference>
<evidence type="ECO:0008006" key="6">
    <source>
        <dbReference type="Google" id="ProtNLM"/>
    </source>
</evidence>
<keyword evidence="3" id="KW-0812">Transmembrane</keyword>
<accession>A0A1Q5Q1V3</accession>
<gene>
    <name evidence="4" type="ORF">BSZ39_07460</name>
</gene>
<protein>
    <recommendedName>
        <fullName evidence="6">Cell division protein FtsB</fullName>
    </recommendedName>
</protein>
<feature type="compositionally biased region" description="Low complexity" evidence="2">
    <location>
        <begin position="15"/>
        <end position="32"/>
    </location>
</feature>
<keyword evidence="3" id="KW-1133">Transmembrane helix</keyword>
<evidence type="ECO:0000313" key="5">
    <source>
        <dbReference type="Proteomes" id="UP000185628"/>
    </source>
</evidence>
<evidence type="ECO:0000256" key="2">
    <source>
        <dbReference type="SAM" id="MobiDB-lite"/>
    </source>
</evidence>
<proteinExistence type="predicted"/>
<dbReference type="OrthoDB" id="5187715at2"/>
<evidence type="ECO:0000256" key="3">
    <source>
        <dbReference type="SAM" id="Phobius"/>
    </source>
</evidence>
<comment type="caution">
    <text evidence="4">The sequence shown here is derived from an EMBL/GenBank/DDBJ whole genome shotgun (WGS) entry which is preliminary data.</text>
</comment>
<dbReference type="Pfam" id="PF04977">
    <property type="entry name" value="DivIC"/>
    <property type="match status" value="1"/>
</dbReference>
<keyword evidence="1" id="KW-0175">Coiled coil</keyword>
<dbReference type="STRING" id="208480.SAMN02910418_01347"/>
<evidence type="ECO:0000256" key="1">
    <source>
        <dbReference type="SAM" id="Coils"/>
    </source>
</evidence>
<organism evidence="4 5">
    <name type="scientific">Bowdeniella nasicola</name>
    <dbReference type="NCBI Taxonomy" id="208480"/>
    <lineage>
        <taxon>Bacteria</taxon>
        <taxon>Bacillati</taxon>
        <taxon>Actinomycetota</taxon>
        <taxon>Actinomycetes</taxon>
        <taxon>Actinomycetales</taxon>
        <taxon>Actinomycetaceae</taxon>
        <taxon>Bowdeniella</taxon>
    </lineage>
</organism>
<name>A0A1Q5Q1V3_9ACTO</name>
<feature type="transmembrane region" description="Helical" evidence="3">
    <location>
        <begin position="69"/>
        <end position="91"/>
    </location>
</feature>
<dbReference type="RefSeq" id="WP_073716737.1">
    <property type="nucleotide sequence ID" value="NZ_MQVR01000039.1"/>
</dbReference>
<dbReference type="EMBL" id="MQVR01000039">
    <property type="protein sequence ID" value="OKL53797.1"/>
    <property type="molecule type" value="Genomic_DNA"/>
</dbReference>